<dbReference type="Pfam" id="PF00535">
    <property type="entry name" value="Glycos_transf_2"/>
    <property type="match status" value="1"/>
</dbReference>
<gene>
    <name evidence="3" type="ORF">NP493_812g01037</name>
</gene>
<dbReference type="PANTHER" id="PTHR11675:SF126">
    <property type="entry name" value="RICIN B LECTIN DOMAIN-CONTAINING PROTEIN"/>
    <property type="match status" value="1"/>
</dbReference>
<dbReference type="Proteomes" id="UP001209878">
    <property type="component" value="Unassembled WGS sequence"/>
</dbReference>
<dbReference type="InterPro" id="IPR029044">
    <property type="entry name" value="Nucleotide-diphossugar_trans"/>
</dbReference>
<dbReference type="GO" id="GO:0004653">
    <property type="term" value="F:polypeptide N-acetylgalactosaminyltransferase activity"/>
    <property type="evidence" value="ECO:0007669"/>
    <property type="project" value="TreeGrafter"/>
</dbReference>
<comment type="caution">
    <text evidence="3">The sequence shown here is derived from an EMBL/GenBank/DDBJ whole genome shotgun (WGS) entry which is preliminary data.</text>
</comment>
<evidence type="ECO:0000313" key="4">
    <source>
        <dbReference type="Proteomes" id="UP001209878"/>
    </source>
</evidence>
<dbReference type="PANTHER" id="PTHR11675">
    <property type="entry name" value="N-ACETYLGALACTOSAMINYLTRANSFERASE"/>
    <property type="match status" value="1"/>
</dbReference>
<sequence>MAVSSLWRRRMQMKTVTILLVLALVSLTVWWCTPGQRGSDPADMMMFPSLVAINKVQIRNITLRVDRNTTRHVLVDPPEPACRSKVYGDISVLPQASVVTCFHTKEDLLEIIHTLHSLIQRTPARLLREIVIVDDQSSNGTSVTSLMLRYVVSVDDHSLNGKFVTSLMLRYVVIVDDHSLNGKSVTSLMPRYVVSVDDHSLNGKFVTSLMLRYVVSVDDHSLNGKFVTSLMLRYVVIVDDHSLNGKSVTSLMLRYVVVNDHSLNGNLTCRHCFDSELHKDVLENYVVSVFKNTSIVIYRSPKKLGLIQARSVGVKIAKGPVVMVMDIHFEVQPHW</sequence>
<evidence type="ECO:0000259" key="2">
    <source>
        <dbReference type="Pfam" id="PF00535"/>
    </source>
</evidence>
<dbReference type="SUPFAM" id="SSF53448">
    <property type="entry name" value="Nucleotide-diphospho-sugar transferases"/>
    <property type="match status" value="1"/>
</dbReference>
<organism evidence="3 4">
    <name type="scientific">Ridgeia piscesae</name>
    <name type="common">Tubeworm</name>
    <dbReference type="NCBI Taxonomy" id="27915"/>
    <lineage>
        <taxon>Eukaryota</taxon>
        <taxon>Metazoa</taxon>
        <taxon>Spiralia</taxon>
        <taxon>Lophotrochozoa</taxon>
        <taxon>Annelida</taxon>
        <taxon>Polychaeta</taxon>
        <taxon>Sedentaria</taxon>
        <taxon>Canalipalpata</taxon>
        <taxon>Sabellida</taxon>
        <taxon>Siboglinidae</taxon>
        <taxon>Ridgeia</taxon>
    </lineage>
</organism>
<dbReference type="EMBL" id="JAODUO010000812">
    <property type="protein sequence ID" value="KAK2174297.1"/>
    <property type="molecule type" value="Genomic_DNA"/>
</dbReference>
<dbReference type="AlphaFoldDB" id="A0AAD9KMY0"/>
<accession>A0AAD9KMY0</accession>
<evidence type="ECO:0000256" key="1">
    <source>
        <dbReference type="ARBA" id="ARBA00023157"/>
    </source>
</evidence>
<dbReference type="GO" id="GO:0006493">
    <property type="term" value="P:protein O-linked glycosylation"/>
    <property type="evidence" value="ECO:0007669"/>
    <property type="project" value="TreeGrafter"/>
</dbReference>
<proteinExistence type="predicted"/>
<keyword evidence="4" id="KW-1185">Reference proteome</keyword>
<dbReference type="Gene3D" id="3.90.550.10">
    <property type="entry name" value="Spore Coat Polysaccharide Biosynthesis Protein SpsA, Chain A"/>
    <property type="match status" value="2"/>
</dbReference>
<name>A0AAD9KMY0_RIDPI</name>
<reference evidence="3" key="1">
    <citation type="journal article" date="2023" name="Mol. Biol. Evol.">
        <title>Third-Generation Sequencing Reveals the Adaptive Role of the Epigenome in Three Deep-Sea Polychaetes.</title>
        <authorList>
            <person name="Perez M."/>
            <person name="Aroh O."/>
            <person name="Sun Y."/>
            <person name="Lan Y."/>
            <person name="Juniper S.K."/>
            <person name="Young C.R."/>
            <person name="Angers B."/>
            <person name="Qian P.Y."/>
        </authorList>
    </citation>
    <scope>NUCLEOTIDE SEQUENCE</scope>
    <source>
        <strain evidence="3">R07B-5</strain>
    </source>
</reference>
<protein>
    <recommendedName>
        <fullName evidence="2">Glycosyltransferase 2-like domain-containing protein</fullName>
    </recommendedName>
</protein>
<dbReference type="GO" id="GO:0005794">
    <property type="term" value="C:Golgi apparatus"/>
    <property type="evidence" value="ECO:0007669"/>
    <property type="project" value="TreeGrafter"/>
</dbReference>
<dbReference type="InterPro" id="IPR001173">
    <property type="entry name" value="Glyco_trans_2-like"/>
</dbReference>
<feature type="domain" description="Glycosyltransferase 2-like" evidence="2">
    <location>
        <begin position="281"/>
        <end position="335"/>
    </location>
</feature>
<evidence type="ECO:0000313" key="3">
    <source>
        <dbReference type="EMBL" id="KAK2174297.1"/>
    </source>
</evidence>
<keyword evidence="1" id="KW-1015">Disulfide bond</keyword>